<dbReference type="InterPro" id="IPR004045">
    <property type="entry name" value="Glutathione_S-Trfase_N"/>
</dbReference>
<dbReference type="Gene3D" id="3.40.30.110">
    <property type="match status" value="2"/>
</dbReference>
<protein>
    <submittedName>
        <fullName evidence="3">Thioredoxin-like protein</fullName>
    </submittedName>
</protein>
<dbReference type="EMBL" id="KE145368">
    <property type="protein sequence ID" value="EPE28571.1"/>
    <property type="molecule type" value="Genomic_DNA"/>
</dbReference>
<dbReference type="SUPFAM" id="SSF47616">
    <property type="entry name" value="GST C-terminal domain-like"/>
    <property type="match status" value="1"/>
</dbReference>
<evidence type="ECO:0000313" key="3">
    <source>
        <dbReference type="EMBL" id="EPE28571.1"/>
    </source>
</evidence>
<dbReference type="Proteomes" id="UP000016922">
    <property type="component" value="Unassembled WGS sequence"/>
</dbReference>
<dbReference type="InterPro" id="IPR036249">
    <property type="entry name" value="Thioredoxin-like_sf"/>
</dbReference>
<keyword evidence="4" id="KW-1185">Reference proteome</keyword>
<sequence length="333" mass="37185">MAAQDQEIILYHYTFSPFARRIVWYLNLRKIPYTQCLQPPTMPRPDITALGTSYRRIPLLSIGRSIYNDTRLILLKLEAFYPPSPAHPSISSSSALEKLLETWAIDGGLFARAGQLIPSDMSLLNDEKFLKDRQDYTGRSWGREAQEKGRPEALVEMRRAFGFLEEVVLGDGRVWVEGVGEGPGLADIEAVWVPLWLRDLKGALPAGYICANTFPKTFAWIERFHQHTRGLAQKAGKPKTIKGAEALRISSDGEFAEAEGEVDGNDPLGLKKGQEVEVWPVDSGFSYKDRGRLVGLDGNEVVVEKVNGEGKSVRVHAPRHGFRVRGVKEDAKL</sequence>
<evidence type="ECO:0000313" key="4">
    <source>
        <dbReference type="Proteomes" id="UP000016922"/>
    </source>
</evidence>
<organism evidence="3 4">
    <name type="scientific">Glarea lozoyensis (strain ATCC 20868 / MF5171)</name>
    <dbReference type="NCBI Taxonomy" id="1116229"/>
    <lineage>
        <taxon>Eukaryota</taxon>
        <taxon>Fungi</taxon>
        <taxon>Dikarya</taxon>
        <taxon>Ascomycota</taxon>
        <taxon>Pezizomycotina</taxon>
        <taxon>Leotiomycetes</taxon>
        <taxon>Helotiales</taxon>
        <taxon>Helotiaceae</taxon>
        <taxon>Glarea</taxon>
    </lineage>
</organism>
<dbReference type="KEGG" id="glz:GLAREA_09692"/>
<dbReference type="Pfam" id="PF13417">
    <property type="entry name" value="GST_N_3"/>
    <property type="match status" value="1"/>
</dbReference>
<gene>
    <name evidence="3" type="ORF">GLAREA_09692</name>
</gene>
<feature type="domain" description="DUF7962" evidence="2">
    <location>
        <begin position="112"/>
        <end position="228"/>
    </location>
</feature>
<proteinExistence type="predicted"/>
<dbReference type="AlphaFoldDB" id="S3D993"/>
<dbReference type="OMA" id="IPYTQCL"/>
<dbReference type="RefSeq" id="XP_008084479.1">
    <property type="nucleotide sequence ID" value="XM_008086288.1"/>
</dbReference>
<name>S3D993_GLAL2</name>
<evidence type="ECO:0000259" key="2">
    <source>
        <dbReference type="Pfam" id="PF25907"/>
    </source>
</evidence>
<dbReference type="SUPFAM" id="SSF52833">
    <property type="entry name" value="Thioredoxin-like"/>
    <property type="match status" value="1"/>
</dbReference>
<dbReference type="Pfam" id="PF25907">
    <property type="entry name" value="DUF7962"/>
    <property type="match status" value="1"/>
</dbReference>
<feature type="domain" description="GST N-terminal" evidence="1">
    <location>
        <begin position="10"/>
        <end position="84"/>
    </location>
</feature>
<dbReference type="InterPro" id="IPR036282">
    <property type="entry name" value="Glutathione-S-Trfase_C_sf"/>
</dbReference>
<dbReference type="CDD" id="cd00570">
    <property type="entry name" value="GST_N_family"/>
    <property type="match status" value="1"/>
</dbReference>
<dbReference type="OrthoDB" id="202840at2759"/>
<reference evidence="3 4" key="1">
    <citation type="journal article" date="2013" name="BMC Genomics">
        <title>Genomics-driven discovery of the pneumocandin biosynthetic gene cluster in the fungus Glarea lozoyensis.</title>
        <authorList>
            <person name="Chen L."/>
            <person name="Yue Q."/>
            <person name="Zhang X."/>
            <person name="Xiang M."/>
            <person name="Wang C."/>
            <person name="Li S."/>
            <person name="Che Y."/>
            <person name="Ortiz-Lopez F.J."/>
            <person name="Bills G.F."/>
            <person name="Liu X."/>
            <person name="An Z."/>
        </authorList>
    </citation>
    <scope>NUCLEOTIDE SEQUENCE [LARGE SCALE GENOMIC DNA]</scope>
    <source>
        <strain evidence="4">ATCC 20868 / MF5171</strain>
    </source>
</reference>
<dbReference type="GeneID" id="19468739"/>
<dbReference type="InterPro" id="IPR058268">
    <property type="entry name" value="DUF7962"/>
</dbReference>
<evidence type="ECO:0000259" key="1">
    <source>
        <dbReference type="Pfam" id="PF13417"/>
    </source>
</evidence>
<dbReference type="eggNOG" id="ENOG502S039">
    <property type="taxonomic scope" value="Eukaryota"/>
</dbReference>
<dbReference type="HOGENOM" id="CLU_039745_0_0_1"/>
<dbReference type="STRING" id="1116229.S3D993"/>
<accession>S3D993</accession>